<protein>
    <submittedName>
        <fullName evidence="4">Uncharacterized protein</fullName>
    </submittedName>
</protein>
<accession>A0ABD3NBN9</accession>
<proteinExistence type="predicted"/>
<comment type="caution">
    <text evidence="4">The sequence shown here is derived from an EMBL/GenBank/DDBJ whole genome shotgun (WGS) entry which is preliminary data.</text>
</comment>
<feature type="signal peptide" evidence="3">
    <location>
        <begin position="1"/>
        <end position="19"/>
    </location>
</feature>
<dbReference type="EMBL" id="JALLPJ020001231">
    <property type="protein sequence ID" value="KAL3773479.1"/>
    <property type="molecule type" value="Genomic_DNA"/>
</dbReference>
<evidence type="ECO:0000256" key="2">
    <source>
        <dbReference type="SAM" id="Phobius"/>
    </source>
</evidence>
<evidence type="ECO:0000256" key="1">
    <source>
        <dbReference type="SAM" id="Coils"/>
    </source>
</evidence>
<sequence length="166" mass="17613">MLSFRSIIALAATLAVVKAFAPTDKPTSRASWSTTSYVPMKRVGYASPPPSTSYRCNSGICRMASDAEAEAAKLKEQAAKLREEAAAAAGVSVEELMQKSGDGTLYDDETDVAQAPKENLSSAMKERLIREASTGLDSDKSQTNVIMYISIGVAILVLLGGQGILY</sequence>
<evidence type="ECO:0000256" key="3">
    <source>
        <dbReference type="SAM" id="SignalP"/>
    </source>
</evidence>
<keyword evidence="5" id="KW-1185">Reference proteome</keyword>
<reference evidence="4 5" key="1">
    <citation type="submission" date="2024-10" db="EMBL/GenBank/DDBJ databases">
        <title>Updated reference genomes for cyclostephanoid diatoms.</title>
        <authorList>
            <person name="Roberts W.R."/>
            <person name="Alverson A.J."/>
        </authorList>
    </citation>
    <scope>NUCLEOTIDE SEQUENCE [LARGE SCALE GENOMIC DNA]</scope>
    <source>
        <strain evidence="4 5">AJA010-31</strain>
    </source>
</reference>
<feature type="transmembrane region" description="Helical" evidence="2">
    <location>
        <begin position="145"/>
        <end position="165"/>
    </location>
</feature>
<keyword evidence="1" id="KW-0175">Coiled coil</keyword>
<dbReference type="AlphaFoldDB" id="A0ABD3NBN9"/>
<evidence type="ECO:0000313" key="4">
    <source>
        <dbReference type="EMBL" id="KAL3773479.1"/>
    </source>
</evidence>
<feature type="coiled-coil region" evidence="1">
    <location>
        <begin position="64"/>
        <end position="91"/>
    </location>
</feature>
<keyword evidence="2" id="KW-1133">Transmembrane helix</keyword>
<gene>
    <name evidence="4" type="ORF">ACHAWO_012740</name>
</gene>
<feature type="chain" id="PRO_5044748821" evidence="3">
    <location>
        <begin position="20"/>
        <end position="166"/>
    </location>
</feature>
<name>A0ABD3NBN9_9STRA</name>
<evidence type="ECO:0000313" key="5">
    <source>
        <dbReference type="Proteomes" id="UP001530400"/>
    </source>
</evidence>
<keyword evidence="2" id="KW-0472">Membrane</keyword>
<keyword evidence="3" id="KW-0732">Signal</keyword>
<keyword evidence="2" id="KW-0812">Transmembrane</keyword>
<dbReference type="Proteomes" id="UP001530400">
    <property type="component" value="Unassembled WGS sequence"/>
</dbReference>
<organism evidence="4 5">
    <name type="scientific">Cyclotella atomus</name>
    <dbReference type="NCBI Taxonomy" id="382360"/>
    <lineage>
        <taxon>Eukaryota</taxon>
        <taxon>Sar</taxon>
        <taxon>Stramenopiles</taxon>
        <taxon>Ochrophyta</taxon>
        <taxon>Bacillariophyta</taxon>
        <taxon>Coscinodiscophyceae</taxon>
        <taxon>Thalassiosirophycidae</taxon>
        <taxon>Stephanodiscales</taxon>
        <taxon>Stephanodiscaceae</taxon>
        <taxon>Cyclotella</taxon>
    </lineage>
</organism>